<evidence type="ECO:0000313" key="3">
    <source>
        <dbReference type="Proteomes" id="UP000299367"/>
    </source>
</evidence>
<organism evidence="2 3">
    <name type="scientific">Dolichospermum planctonicum</name>
    <dbReference type="NCBI Taxonomy" id="136072"/>
    <lineage>
        <taxon>Bacteria</taxon>
        <taxon>Bacillati</taxon>
        <taxon>Cyanobacteriota</taxon>
        <taxon>Cyanophyceae</taxon>
        <taxon>Nostocales</taxon>
        <taxon>Aphanizomenonaceae</taxon>
        <taxon>Dolichospermum</taxon>
    </lineage>
</organism>
<keyword evidence="1" id="KW-0472">Membrane</keyword>
<name>A0A480AB28_9CYAN</name>
<keyword evidence="1" id="KW-0812">Transmembrane</keyword>
<gene>
    <name evidence="2" type="ORF">NIES80_14090</name>
</gene>
<sequence>MPTSVISNLNNNSIIPQQSENISSLSCTLKWRRGKLLVKSSGKLPHPYLASLENQQSLIECLKHSPITLVSIDPKIGDSLLRLWADACQKANKPIFMSIPSYQKLPKKSNEFFRFFSRIIDWNFALFLLLFMMPFLIGGLIIMQIYSARILLNYEWYVGANGQLFQAIKFHSKFKDDTRNFPSGLCKYFLDIFSNLLNVLQGKYCLINNHCLSLEDAVKLSLEEQKKVKSTNRIYQYMADKG</sequence>
<dbReference type="Proteomes" id="UP000299367">
    <property type="component" value="Unassembled WGS sequence"/>
</dbReference>
<evidence type="ECO:0000256" key="1">
    <source>
        <dbReference type="SAM" id="Phobius"/>
    </source>
</evidence>
<keyword evidence="1" id="KW-1133">Transmembrane helix</keyword>
<reference evidence="3" key="1">
    <citation type="submission" date="2019-02" db="EMBL/GenBank/DDBJ databases">
        <title>Draft genome sequence of Dolichospermum planctonicum NIES-80.</title>
        <authorList>
            <person name="Yamaguchi H."/>
            <person name="Suzuki S."/>
            <person name="Kawachi M."/>
        </authorList>
    </citation>
    <scope>NUCLEOTIDE SEQUENCE [LARGE SCALE GENOMIC DNA]</scope>
    <source>
        <strain evidence="3">NIES-80</strain>
    </source>
</reference>
<feature type="transmembrane region" description="Helical" evidence="1">
    <location>
        <begin position="124"/>
        <end position="146"/>
    </location>
</feature>
<dbReference type="NCBIfam" id="NF045514">
    <property type="entry name" value="glycotran_HepC"/>
    <property type="match status" value="1"/>
</dbReference>
<dbReference type="EMBL" id="BJCF01000011">
    <property type="protein sequence ID" value="GCL41712.1"/>
    <property type="molecule type" value="Genomic_DNA"/>
</dbReference>
<evidence type="ECO:0000313" key="2">
    <source>
        <dbReference type="EMBL" id="GCL41712.1"/>
    </source>
</evidence>
<comment type="caution">
    <text evidence="2">The sequence shown here is derived from an EMBL/GenBank/DDBJ whole genome shotgun (WGS) entry which is preliminary data.</text>
</comment>
<accession>A0A480AB28</accession>
<dbReference type="RefSeq" id="WP_137907415.1">
    <property type="nucleotide sequence ID" value="NZ_BJCF01000011.1"/>
</dbReference>
<keyword evidence="2" id="KW-0808">Transferase</keyword>
<dbReference type="GO" id="GO:0016740">
    <property type="term" value="F:transferase activity"/>
    <property type="evidence" value="ECO:0007669"/>
    <property type="project" value="UniProtKB-KW"/>
</dbReference>
<protein>
    <submittedName>
        <fullName evidence="2">Sugar transferase</fullName>
    </submittedName>
</protein>
<proteinExistence type="predicted"/>
<dbReference type="AlphaFoldDB" id="A0A480AB28"/>
<dbReference type="OrthoDB" id="570875at2"/>